<dbReference type="CDD" id="cd09274">
    <property type="entry name" value="RNase_HI_RT_Ty3"/>
    <property type="match status" value="1"/>
</dbReference>
<evidence type="ECO:0000256" key="3">
    <source>
        <dbReference type="ARBA" id="ARBA00022695"/>
    </source>
</evidence>
<dbReference type="InterPro" id="IPR043502">
    <property type="entry name" value="DNA/RNA_pol_sf"/>
</dbReference>
<dbReference type="GO" id="GO:0016787">
    <property type="term" value="F:hydrolase activity"/>
    <property type="evidence" value="ECO:0007669"/>
    <property type="project" value="UniProtKB-KW"/>
</dbReference>
<keyword evidence="4" id="KW-0540">Nuclease</keyword>
<dbReference type="InterPro" id="IPR043128">
    <property type="entry name" value="Rev_trsase/Diguanyl_cyclase"/>
</dbReference>
<evidence type="ECO:0000256" key="1">
    <source>
        <dbReference type="ARBA" id="ARBA00012493"/>
    </source>
</evidence>
<dbReference type="InterPro" id="IPR041373">
    <property type="entry name" value="RT_RNaseH"/>
</dbReference>
<accession>A0A8R1HGW1</accession>
<sequence length="213" mass="24317">MIDEKGIRTGEKKVDKMENFPVPKDRKELHSFLGLCAYYRNFVLNFSAIAAPLTPLTSPKVPWRWTDEQQEAFEELKKRMTTAPVLAQPDIEAAKSFERPFCIFTDASGYGIGAVLAQTGKDGKVHSIAFASKALTSAEKNYHVSDKEALEVLFATRRFKHFIFGCPTTVFTDHQPLTNLFKTKNLADRLLRWSMEMQDFALNIVYLKGKQMW</sequence>
<reference evidence="10" key="1">
    <citation type="submission" date="2010-08" db="EMBL/GenBank/DDBJ databases">
        <authorList>
            <consortium name="Caenorhabditis japonica Sequencing Consortium"/>
            <person name="Wilson R.K."/>
        </authorList>
    </citation>
    <scope>NUCLEOTIDE SEQUENCE [LARGE SCALE GENOMIC DNA]</scope>
    <source>
        <strain evidence="10">DF5081</strain>
    </source>
</reference>
<dbReference type="Gene3D" id="3.30.70.270">
    <property type="match status" value="1"/>
</dbReference>
<evidence type="ECO:0000256" key="7">
    <source>
        <dbReference type="ARBA" id="ARBA00022918"/>
    </source>
</evidence>
<keyword evidence="3" id="KW-0548">Nucleotidyltransferase</keyword>
<dbReference type="SUPFAM" id="SSF56672">
    <property type="entry name" value="DNA/RNA polymerases"/>
    <property type="match status" value="1"/>
</dbReference>
<dbReference type="GO" id="GO:0003964">
    <property type="term" value="F:RNA-directed DNA polymerase activity"/>
    <property type="evidence" value="ECO:0007669"/>
    <property type="project" value="UniProtKB-KW"/>
</dbReference>
<dbReference type="InterPro" id="IPR050951">
    <property type="entry name" value="Retrovirus_Pol_polyprotein"/>
</dbReference>
<dbReference type="PANTHER" id="PTHR37984:SF5">
    <property type="entry name" value="PROTEIN NYNRIN-LIKE"/>
    <property type="match status" value="1"/>
</dbReference>
<keyword evidence="6" id="KW-0378">Hydrolase</keyword>
<keyword evidence="2" id="KW-0808">Transferase</keyword>
<dbReference type="Gene3D" id="3.10.20.370">
    <property type="match status" value="1"/>
</dbReference>
<dbReference type="PANTHER" id="PTHR37984">
    <property type="entry name" value="PROTEIN CBG26694"/>
    <property type="match status" value="1"/>
</dbReference>
<evidence type="ECO:0000256" key="6">
    <source>
        <dbReference type="ARBA" id="ARBA00022801"/>
    </source>
</evidence>
<evidence type="ECO:0000313" key="10">
    <source>
        <dbReference type="Proteomes" id="UP000005237"/>
    </source>
</evidence>
<evidence type="ECO:0000256" key="2">
    <source>
        <dbReference type="ARBA" id="ARBA00022679"/>
    </source>
</evidence>
<evidence type="ECO:0000256" key="4">
    <source>
        <dbReference type="ARBA" id="ARBA00022722"/>
    </source>
</evidence>
<dbReference type="EC" id="2.7.7.49" evidence="1"/>
<name>A0A8R1HGW1_CAEJA</name>
<dbReference type="Proteomes" id="UP000005237">
    <property type="component" value="Unassembled WGS sequence"/>
</dbReference>
<protein>
    <recommendedName>
        <fullName evidence="1">RNA-directed DNA polymerase</fullName>
        <ecNumber evidence="1">2.7.7.49</ecNumber>
    </recommendedName>
</protein>
<reference evidence="9" key="2">
    <citation type="submission" date="2022-06" db="UniProtKB">
        <authorList>
            <consortium name="EnsemblMetazoa"/>
        </authorList>
    </citation>
    <scope>IDENTIFICATION</scope>
    <source>
        <strain evidence="9">DF5081</strain>
    </source>
</reference>
<keyword evidence="10" id="KW-1185">Reference proteome</keyword>
<keyword evidence="7" id="KW-0695">RNA-directed DNA polymerase</keyword>
<dbReference type="EnsemblMetazoa" id="CJA01147.1">
    <property type="protein sequence ID" value="CJA01147.1"/>
    <property type="gene ID" value="WBGene00120349"/>
</dbReference>
<keyword evidence="5" id="KW-0255">Endonuclease</keyword>
<dbReference type="Pfam" id="PF17917">
    <property type="entry name" value="RT_RNaseH"/>
    <property type="match status" value="1"/>
</dbReference>
<dbReference type="FunFam" id="3.30.70.270:FF:000020">
    <property type="entry name" value="Transposon Tf2-6 polyprotein-like Protein"/>
    <property type="match status" value="1"/>
</dbReference>
<evidence type="ECO:0000256" key="5">
    <source>
        <dbReference type="ARBA" id="ARBA00022759"/>
    </source>
</evidence>
<evidence type="ECO:0000259" key="8">
    <source>
        <dbReference type="Pfam" id="PF17917"/>
    </source>
</evidence>
<feature type="domain" description="Reverse transcriptase RNase H-like" evidence="8">
    <location>
        <begin position="97"/>
        <end position="200"/>
    </location>
</feature>
<organism evidence="9 10">
    <name type="scientific">Caenorhabditis japonica</name>
    <dbReference type="NCBI Taxonomy" id="281687"/>
    <lineage>
        <taxon>Eukaryota</taxon>
        <taxon>Metazoa</taxon>
        <taxon>Ecdysozoa</taxon>
        <taxon>Nematoda</taxon>
        <taxon>Chromadorea</taxon>
        <taxon>Rhabditida</taxon>
        <taxon>Rhabditina</taxon>
        <taxon>Rhabditomorpha</taxon>
        <taxon>Rhabditoidea</taxon>
        <taxon>Rhabditidae</taxon>
        <taxon>Peloderinae</taxon>
        <taxon>Caenorhabditis</taxon>
    </lineage>
</organism>
<dbReference type="AlphaFoldDB" id="A0A8R1HGW1"/>
<dbReference type="GO" id="GO:0004519">
    <property type="term" value="F:endonuclease activity"/>
    <property type="evidence" value="ECO:0007669"/>
    <property type="project" value="UniProtKB-KW"/>
</dbReference>
<proteinExistence type="predicted"/>
<dbReference type="FunFam" id="3.10.20.370:FF:000001">
    <property type="entry name" value="Retrovirus-related Pol polyprotein from transposon 17.6-like protein"/>
    <property type="match status" value="1"/>
</dbReference>
<evidence type="ECO:0000313" key="9">
    <source>
        <dbReference type="EnsemblMetazoa" id="CJA01147.1"/>
    </source>
</evidence>